<evidence type="ECO:0000256" key="4">
    <source>
        <dbReference type="ARBA" id="ARBA00023161"/>
    </source>
</evidence>
<keyword evidence="6" id="KW-0175">Coiled coil</keyword>
<dbReference type="InterPro" id="IPR018834">
    <property type="entry name" value="DNA/RNA-bd_Est1-type"/>
</dbReference>
<feature type="compositionally biased region" description="Polar residues" evidence="7">
    <location>
        <begin position="503"/>
        <end position="515"/>
    </location>
</feature>
<dbReference type="WBParaSite" id="SMUV_0000121601-mRNA-1">
    <property type="protein sequence ID" value="SMUV_0000121601-mRNA-1"/>
    <property type="gene ID" value="SMUV_0000121601"/>
</dbReference>
<feature type="region of interest" description="Disordered" evidence="7">
    <location>
        <begin position="637"/>
        <end position="668"/>
    </location>
</feature>
<dbReference type="Gene3D" id="1.25.40.10">
    <property type="entry name" value="Tetratricopeptide repeat domain"/>
    <property type="match status" value="1"/>
</dbReference>
<comment type="subcellular location">
    <subcellularLocation>
        <location evidence="2">Cytoplasm</location>
    </subcellularLocation>
    <subcellularLocation>
        <location evidence="1">Nucleus</location>
    </subcellularLocation>
</comment>
<dbReference type="SMART" id="SM00670">
    <property type="entry name" value="PINc"/>
    <property type="match status" value="1"/>
</dbReference>
<dbReference type="InterPro" id="IPR002716">
    <property type="entry name" value="PIN_dom"/>
</dbReference>
<feature type="region of interest" description="Disordered" evidence="7">
    <location>
        <begin position="502"/>
        <end position="541"/>
    </location>
</feature>
<dbReference type="PANTHER" id="PTHR15696">
    <property type="entry name" value="SMG-7 SUPPRESSOR WITH MORPHOLOGICAL EFFECT ON GENITALIA PROTEIN 7"/>
    <property type="match status" value="1"/>
</dbReference>
<keyword evidence="3" id="KW-0963">Cytoplasm</keyword>
<keyword evidence="4" id="KW-0866">Nonsense-mediated mRNA decay</keyword>
<dbReference type="SUPFAM" id="SSF88723">
    <property type="entry name" value="PIN domain-like"/>
    <property type="match status" value="1"/>
</dbReference>
<sequence length="1587" mass="178257">MDVEEGDGEVSKKKTRPAIQLYRPGMLKTGTDITANKSKLEHRNANARNSTTTTHVVAKRPPKAPVPVRSDDGCRQKQSDSICDDVQNMRSGSYSLSNRSRGRGRGGTPVSRNRRPFGGSSYVDEKSAECNSVSNNDAATFVAAAIEVWSIAGDGTAPQKRVTRRKNSQGSFQSGTYRPVSVSTTSSRKSSLSSFAEIDYDDVGPSKRLDYSNRSKQFLGSSQSLFDRPTTTETADFKCMYNIERGDSGGRNNNAIGNRRYGNNEHAGAGYGKKRFNESDVGNSTSYNTRFERHKLRQESGSSRPHFVRNERYSSYRESQKPSNAYVPKRRDDNGVNDGDSDIYGFRKFSGSGSRNFETNRNQRSMGKWCYDGQSELKSGRNEQKRLVVPNKPNENESVDDSAGTSIQKGQTMSFQDLCASVDSLDMSSFDWSTEVEAEEERKRERLERVQKEELERLKAENSNRDRETHGLLKSERLWPSANSFKKYKEGGGVKGKLRIDNQRYTISREPNTANSLEEVSDEEDDESGNKTPVYEESSNRGISNENFVAVKKKLNDYNRRPMGRDNEKLSMNRRIEKRKSLGSDHCVLERNTINQKYQNTSSSTTVRCKNNSETVLQGSGSFPPGMISVNLSAHSSNVHMSSSDQRISGSDTVTQPSSGPRPDNSMQYRSQFQHKSMDASMKADDNHISERKTLKNRAVSFEKKRIPNIHPSEWPIHKEISRNEGPQIQQLNDTMSILFERISDSADVAAGEQLLVASDALSKLYMGIMTREIDYTYAMNLEQHLWKQCFYKPIEALRTASNTSGEVALGFRNSLSILLKQGFGFYAKLLEKYEATFGLKYEDYIYWLNGLPSDDLTTCTCVGTGARTASDRIIRVIICFLKLALMSLQRLTVSLGDLHRYNAMVTGTKDHSLARLWYQKSAQLGPGNGRPYNQLALLAVYASKWVDVIFYYVRALAARYPFETARQPLFTAFNDMRRKVCVSFLFFMQKIMGVFEYEAELDNRLGQHSSQQESDLIRNDRPCEIWITSDGNVSKRDYKTADENDTLHIFLSESHETLYRRTLPYILFTSGLLITKIGMERFDTISARALMQMSALLSLEHSPVTALQLVQLVSVFLFAVHSLTPSSTSVLMFLLCVAKSDGDPETCTAQQQYAVQTVLSVLGVLLKPVEECLPDLDGLLSGEIPLKNKVRRVLPSVFVYCEWLSTPYINRIYNKMPSLEPLECENFTVKTWHMLATIANALVASEGKLARNVSIGSENTPSLAVLLPETVFLASFAEAFPAIPKALHLVDGVVKKGDNESALLALHARLSSILTLADFLDGSELHCFRYDEKNHCFSVAVSSSSGSENSLQLTDSVAPTISKSVDITRKNSYDEVNEFQKANFFTLKEILEKETAADGRIVIEVKPVYVVLDTNCFIYHLESIKHIVDSMKFTVLVPTIVIAELEGLRKRSDSKGSLTSGQILDDEHSTWIQQRSGLACEYLQEAKHKKGSQISAISSKGNKFQLCFVSEQEELRSEKTVNDDLILSTCVEFSKEIAKETCEKQDHLRIRRNVVLLTEDRTLIIKAVCANIPSRTILSFMEWAAL</sequence>
<feature type="compositionally biased region" description="Low complexity" evidence="7">
    <location>
        <begin position="250"/>
        <end position="261"/>
    </location>
</feature>
<feature type="compositionally biased region" description="Polar residues" evidence="7">
    <location>
        <begin position="351"/>
        <end position="360"/>
    </location>
</feature>
<name>A0A0N5AAP0_9BILA</name>
<dbReference type="Proteomes" id="UP000046393">
    <property type="component" value="Unplaced"/>
</dbReference>
<feature type="coiled-coil region" evidence="6">
    <location>
        <begin position="433"/>
        <end position="464"/>
    </location>
</feature>
<dbReference type="Pfam" id="PF10373">
    <property type="entry name" value="EST1_DNA_bind"/>
    <property type="match status" value="1"/>
</dbReference>
<feature type="region of interest" description="Disordered" evidence="7">
    <location>
        <begin position="1"/>
        <end position="124"/>
    </location>
</feature>
<feature type="compositionally biased region" description="Basic and acidic residues" evidence="7">
    <location>
        <begin position="69"/>
        <end position="78"/>
    </location>
</feature>
<dbReference type="Pfam" id="PF10374">
    <property type="entry name" value="EST1"/>
    <property type="match status" value="1"/>
</dbReference>
<feature type="region of interest" description="Disordered" evidence="7">
    <location>
        <begin position="250"/>
        <end position="360"/>
    </location>
</feature>
<feature type="region of interest" description="Disordered" evidence="7">
    <location>
        <begin position="156"/>
        <end position="188"/>
    </location>
</feature>
<keyword evidence="5" id="KW-0539">Nucleus</keyword>
<keyword evidence="9" id="KW-1185">Reference proteome</keyword>
<evidence type="ECO:0000256" key="2">
    <source>
        <dbReference type="ARBA" id="ARBA00004496"/>
    </source>
</evidence>
<reference evidence="10" key="1">
    <citation type="submission" date="2017-02" db="UniProtKB">
        <authorList>
            <consortium name="WormBaseParasite"/>
        </authorList>
    </citation>
    <scope>IDENTIFICATION</scope>
</reference>
<dbReference type="Gene3D" id="3.40.50.1010">
    <property type="entry name" value="5'-nuclease"/>
    <property type="match status" value="1"/>
</dbReference>
<feature type="compositionally biased region" description="Basic and acidic residues" evidence="7">
    <location>
        <begin position="308"/>
        <end position="320"/>
    </location>
</feature>
<dbReference type="PANTHER" id="PTHR15696:SF0">
    <property type="entry name" value="TELOMERASE-BINDING PROTEIN EST1A"/>
    <property type="match status" value="1"/>
</dbReference>
<evidence type="ECO:0000313" key="10">
    <source>
        <dbReference type="WBParaSite" id="SMUV_0000121601-mRNA-1"/>
    </source>
</evidence>
<feature type="compositionally biased region" description="Polar residues" evidence="7">
    <location>
        <begin position="645"/>
        <end position="668"/>
    </location>
</feature>
<dbReference type="GO" id="GO:0005697">
    <property type="term" value="C:telomerase holoenzyme complex"/>
    <property type="evidence" value="ECO:0007669"/>
    <property type="project" value="TreeGrafter"/>
</dbReference>
<dbReference type="InterPro" id="IPR045153">
    <property type="entry name" value="Est1/Ebs1-like"/>
</dbReference>
<evidence type="ECO:0000256" key="6">
    <source>
        <dbReference type="SAM" id="Coils"/>
    </source>
</evidence>
<feature type="region of interest" description="Disordered" evidence="7">
    <location>
        <begin position="381"/>
        <end position="406"/>
    </location>
</feature>
<dbReference type="STRING" id="451379.A0A0N5AAP0"/>
<feature type="compositionally biased region" description="Low complexity" evidence="7">
    <location>
        <begin position="90"/>
        <end position="99"/>
    </location>
</feature>
<dbReference type="GO" id="GO:0042162">
    <property type="term" value="F:telomeric DNA binding"/>
    <property type="evidence" value="ECO:0007669"/>
    <property type="project" value="TreeGrafter"/>
</dbReference>
<dbReference type="Pfam" id="PF13638">
    <property type="entry name" value="PIN_4"/>
    <property type="match status" value="1"/>
</dbReference>
<protein>
    <submittedName>
        <fullName evidence="10">PINc domain-containing protein</fullName>
    </submittedName>
</protein>
<feature type="compositionally biased region" description="Polar residues" evidence="7">
    <location>
        <begin position="280"/>
        <end position="289"/>
    </location>
</feature>
<evidence type="ECO:0000256" key="1">
    <source>
        <dbReference type="ARBA" id="ARBA00004123"/>
    </source>
</evidence>
<dbReference type="GO" id="GO:0000184">
    <property type="term" value="P:nuclear-transcribed mRNA catabolic process, nonsense-mediated decay"/>
    <property type="evidence" value="ECO:0007669"/>
    <property type="project" value="UniProtKB-KW"/>
</dbReference>
<evidence type="ECO:0000256" key="3">
    <source>
        <dbReference type="ARBA" id="ARBA00022490"/>
    </source>
</evidence>
<dbReference type="GO" id="GO:0070034">
    <property type="term" value="F:telomerase RNA binding"/>
    <property type="evidence" value="ECO:0007669"/>
    <property type="project" value="TreeGrafter"/>
</dbReference>
<evidence type="ECO:0000259" key="8">
    <source>
        <dbReference type="SMART" id="SM00670"/>
    </source>
</evidence>
<proteinExistence type="predicted"/>
<evidence type="ECO:0000313" key="9">
    <source>
        <dbReference type="Proteomes" id="UP000046393"/>
    </source>
</evidence>
<dbReference type="GO" id="GO:0005737">
    <property type="term" value="C:cytoplasm"/>
    <property type="evidence" value="ECO:0007669"/>
    <property type="project" value="UniProtKB-SubCell"/>
</dbReference>
<feature type="domain" description="PIN" evidence="8">
    <location>
        <begin position="1409"/>
        <end position="1566"/>
    </location>
</feature>
<dbReference type="InterPro" id="IPR011990">
    <property type="entry name" value="TPR-like_helical_dom_sf"/>
</dbReference>
<evidence type="ECO:0000256" key="5">
    <source>
        <dbReference type="ARBA" id="ARBA00023242"/>
    </source>
</evidence>
<dbReference type="InterPro" id="IPR029060">
    <property type="entry name" value="PIN-like_dom_sf"/>
</dbReference>
<dbReference type="SUPFAM" id="SSF48452">
    <property type="entry name" value="TPR-like"/>
    <property type="match status" value="1"/>
</dbReference>
<organism evidence="9 10">
    <name type="scientific">Syphacia muris</name>
    <dbReference type="NCBI Taxonomy" id="451379"/>
    <lineage>
        <taxon>Eukaryota</taxon>
        <taxon>Metazoa</taxon>
        <taxon>Ecdysozoa</taxon>
        <taxon>Nematoda</taxon>
        <taxon>Chromadorea</taxon>
        <taxon>Rhabditida</taxon>
        <taxon>Spirurina</taxon>
        <taxon>Oxyuridomorpha</taxon>
        <taxon>Oxyuroidea</taxon>
        <taxon>Oxyuridae</taxon>
        <taxon>Syphacia</taxon>
    </lineage>
</organism>
<accession>A0A0N5AAP0</accession>
<dbReference type="InterPro" id="IPR019458">
    <property type="entry name" value="Est1-like_N"/>
</dbReference>
<evidence type="ECO:0000256" key="7">
    <source>
        <dbReference type="SAM" id="MobiDB-lite"/>
    </source>
</evidence>